<name>A0A8H2WWC8_9AGAM</name>
<evidence type="ECO:0000313" key="3">
    <source>
        <dbReference type="Proteomes" id="UP000663831"/>
    </source>
</evidence>
<dbReference type="EMBL" id="CAJMWV010000564">
    <property type="protein sequence ID" value="CAE6404077.1"/>
    <property type="molecule type" value="Genomic_DNA"/>
</dbReference>
<organism evidence="2 3">
    <name type="scientific">Rhizoctonia solani</name>
    <dbReference type="NCBI Taxonomy" id="456999"/>
    <lineage>
        <taxon>Eukaryota</taxon>
        <taxon>Fungi</taxon>
        <taxon>Dikarya</taxon>
        <taxon>Basidiomycota</taxon>
        <taxon>Agaricomycotina</taxon>
        <taxon>Agaricomycetes</taxon>
        <taxon>Cantharellales</taxon>
        <taxon>Ceratobasidiaceae</taxon>
        <taxon>Rhizoctonia</taxon>
    </lineage>
</organism>
<proteinExistence type="predicted"/>
<feature type="compositionally biased region" description="Low complexity" evidence="1">
    <location>
        <begin position="34"/>
        <end position="45"/>
    </location>
</feature>
<dbReference type="OrthoDB" id="3173072at2759"/>
<evidence type="ECO:0000256" key="1">
    <source>
        <dbReference type="SAM" id="MobiDB-lite"/>
    </source>
</evidence>
<feature type="region of interest" description="Disordered" evidence="1">
    <location>
        <begin position="23"/>
        <end position="46"/>
    </location>
</feature>
<accession>A0A8H2WWC8</accession>
<dbReference type="Proteomes" id="UP000663831">
    <property type="component" value="Unassembled WGS sequence"/>
</dbReference>
<protein>
    <submittedName>
        <fullName evidence="2">Uncharacterized protein</fullName>
    </submittedName>
</protein>
<reference evidence="2" key="1">
    <citation type="submission" date="2021-01" db="EMBL/GenBank/DDBJ databases">
        <authorList>
            <person name="Kaushik A."/>
        </authorList>
    </citation>
    <scope>NUCLEOTIDE SEQUENCE</scope>
    <source>
        <strain evidence="2">AG3-1AP</strain>
    </source>
</reference>
<dbReference type="AlphaFoldDB" id="A0A8H2WWC8"/>
<evidence type="ECO:0000313" key="2">
    <source>
        <dbReference type="EMBL" id="CAE6404077.1"/>
    </source>
</evidence>
<comment type="caution">
    <text evidence="2">The sequence shown here is derived from an EMBL/GenBank/DDBJ whole genome shotgun (WGS) entry which is preliminary data.</text>
</comment>
<sequence length="91" mass="9824">MNSFMQTIRLLAQSSLVETQTGLPDVPMTTFRNSSSSPRSSIASSEVDLERGGVWSSEFPSPSASPSTSLGFIHKLSPQLITKDADNFCDI</sequence>
<gene>
    <name evidence="2" type="ORF">RDB_LOCUS16498</name>
</gene>